<dbReference type="OrthoDB" id="9796766at2"/>
<accession>A0A561TL60</accession>
<dbReference type="GO" id="GO:0005506">
    <property type="term" value="F:iron ion binding"/>
    <property type="evidence" value="ECO:0007669"/>
    <property type="project" value="UniProtKB-ARBA"/>
</dbReference>
<dbReference type="PANTHER" id="PTHR20883:SF46">
    <property type="entry name" value="PHYTANOYL-COA HYDROXYLASE"/>
    <property type="match status" value="1"/>
</dbReference>
<keyword evidence="2" id="KW-1185">Reference proteome</keyword>
<dbReference type="GO" id="GO:0016706">
    <property type="term" value="F:2-oxoglutarate-dependent dioxygenase activity"/>
    <property type="evidence" value="ECO:0007669"/>
    <property type="project" value="UniProtKB-ARBA"/>
</dbReference>
<dbReference type="Gene3D" id="2.60.120.620">
    <property type="entry name" value="q2cbj1_9rhob like domain"/>
    <property type="match status" value="1"/>
</dbReference>
<comment type="caution">
    <text evidence="1">The sequence shown here is derived from an EMBL/GenBank/DDBJ whole genome shotgun (WGS) entry which is preliminary data.</text>
</comment>
<proteinExistence type="predicted"/>
<dbReference type="EMBL" id="VIWV01000001">
    <property type="protein sequence ID" value="TWF87790.1"/>
    <property type="molecule type" value="Genomic_DNA"/>
</dbReference>
<dbReference type="PANTHER" id="PTHR20883">
    <property type="entry name" value="PHYTANOYL-COA DIOXYGENASE DOMAIN CONTAINING 1"/>
    <property type="match status" value="1"/>
</dbReference>
<sequence length="237" mass="25810">MTRHAPRETESAEAVSHRQQLGDGFLQDFRADGYAVLSRKIAGESLEALRTEADALIRRFTQDGFRSEDYWHFTPAGTDAPVLYRIHNLENQGSPAATRLYADDGPLHPMAVAILGGPVRATACAMIVKLPGVAAPVPWHRDRTNVPPHTVCNLSVFLDYSDVGNGCLEFVPGSHLTPDAEEAEALRARGPARALPLSAGDVAVHDVRIAHASRRNTSPRIRRSIVVEFAPAELELP</sequence>
<evidence type="ECO:0000313" key="1">
    <source>
        <dbReference type="EMBL" id="TWF87790.1"/>
    </source>
</evidence>
<keyword evidence="1" id="KW-0560">Oxidoreductase</keyword>
<name>A0A561TL60_9ACTN</name>
<reference evidence="1 2" key="1">
    <citation type="submission" date="2019-06" db="EMBL/GenBank/DDBJ databases">
        <title>Sequencing the genomes of 1000 actinobacteria strains.</title>
        <authorList>
            <person name="Klenk H.-P."/>
        </authorList>
    </citation>
    <scope>NUCLEOTIDE SEQUENCE [LARGE SCALE GENOMIC DNA]</scope>
    <source>
        <strain evidence="1 2">DSM 41695</strain>
    </source>
</reference>
<gene>
    <name evidence="1" type="ORF">FHX78_114808</name>
</gene>
<dbReference type="AlphaFoldDB" id="A0A561TL60"/>
<dbReference type="Pfam" id="PF05721">
    <property type="entry name" value="PhyH"/>
    <property type="match status" value="1"/>
</dbReference>
<keyword evidence="1" id="KW-0223">Dioxygenase</keyword>
<dbReference type="Proteomes" id="UP000316603">
    <property type="component" value="Unassembled WGS sequence"/>
</dbReference>
<dbReference type="SUPFAM" id="SSF51197">
    <property type="entry name" value="Clavaminate synthase-like"/>
    <property type="match status" value="1"/>
</dbReference>
<protein>
    <submittedName>
        <fullName evidence="1">Phytanoyl-CoA dioxygenase PhyH</fullName>
    </submittedName>
</protein>
<organism evidence="1 2">
    <name type="scientific">Streptomyces capillispiralis</name>
    <dbReference type="NCBI Taxonomy" id="68182"/>
    <lineage>
        <taxon>Bacteria</taxon>
        <taxon>Bacillati</taxon>
        <taxon>Actinomycetota</taxon>
        <taxon>Actinomycetes</taxon>
        <taxon>Kitasatosporales</taxon>
        <taxon>Streptomycetaceae</taxon>
        <taxon>Streptomyces</taxon>
    </lineage>
</organism>
<evidence type="ECO:0000313" key="2">
    <source>
        <dbReference type="Proteomes" id="UP000316603"/>
    </source>
</evidence>
<dbReference type="InterPro" id="IPR008775">
    <property type="entry name" value="Phytyl_CoA_dOase-like"/>
</dbReference>